<feature type="binding site" evidence="4">
    <location>
        <position position="108"/>
    </location>
    <ligand>
        <name>(6R)-10-formyltetrahydrofolate</name>
        <dbReference type="ChEBI" id="CHEBI:195366"/>
    </ligand>
</feature>
<dbReference type="GO" id="GO:0006189">
    <property type="term" value="P:'de novo' IMP biosynthetic process"/>
    <property type="evidence" value="ECO:0007669"/>
    <property type="project" value="UniProtKB-UniRule"/>
</dbReference>
<evidence type="ECO:0000313" key="6">
    <source>
        <dbReference type="EMBL" id="MBO8439784.1"/>
    </source>
</evidence>
<evidence type="ECO:0000256" key="3">
    <source>
        <dbReference type="ARBA" id="ARBA00022755"/>
    </source>
</evidence>
<dbReference type="InterPro" id="IPR002376">
    <property type="entry name" value="Formyl_transf_N"/>
</dbReference>
<dbReference type="GO" id="GO:0004644">
    <property type="term" value="F:phosphoribosylglycinamide formyltransferase activity"/>
    <property type="evidence" value="ECO:0007669"/>
    <property type="project" value="UniProtKB-UniRule"/>
</dbReference>
<name>A0A940IEM4_9BACT</name>
<dbReference type="PANTHER" id="PTHR43369:SF2">
    <property type="entry name" value="PHOSPHORIBOSYLGLYCINAMIDE FORMYLTRANSFERASE"/>
    <property type="match status" value="1"/>
</dbReference>
<evidence type="ECO:0000256" key="4">
    <source>
        <dbReference type="HAMAP-Rule" id="MF_01930"/>
    </source>
</evidence>
<comment type="caution">
    <text evidence="6">The sequence shown here is derived from an EMBL/GenBank/DDBJ whole genome shotgun (WGS) entry which is preliminary data.</text>
</comment>
<feature type="site" description="Raises pKa of active site His" evidence="4">
    <location>
        <position position="146"/>
    </location>
</feature>
<proteinExistence type="inferred from homology"/>
<feature type="domain" description="Formyl transferase N-terminal" evidence="5">
    <location>
        <begin position="4"/>
        <end position="181"/>
    </location>
</feature>
<accession>A0A940IEM4</accession>
<dbReference type="AlphaFoldDB" id="A0A940IEM4"/>
<dbReference type="HAMAP" id="MF_01930">
    <property type="entry name" value="PurN"/>
    <property type="match status" value="1"/>
</dbReference>
<feature type="binding site" evidence="4">
    <location>
        <begin position="13"/>
        <end position="15"/>
    </location>
    <ligand>
        <name>N(1)-(5-phospho-beta-D-ribosyl)glycinamide</name>
        <dbReference type="ChEBI" id="CHEBI:143788"/>
    </ligand>
</feature>
<reference evidence="6" key="1">
    <citation type="submission" date="2020-10" db="EMBL/GenBank/DDBJ databases">
        <authorList>
            <person name="Gilroy R."/>
        </authorList>
    </citation>
    <scope>NUCLEOTIDE SEQUENCE</scope>
    <source>
        <strain evidence="6">3924</strain>
    </source>
</reference>
<keyword evidence="3 4" id="KW-0658">Purine biosynthesis</keyword>
<dbReference type="Gene3D" id="3.40.50.170">
    <property type="entry name" value="Formyl transferase, N-terminal domain"/>
    <property type="match status" value="1"/>
</dbReference>
<keyword evidence="2 4" id="KW-0808">Transferase</keyword>
<sequence>MKRKIAIFASGSGTNFEALVRACERGDVNGEVVLMVCDKAGAKVIERAQNHGVPTFVFCAKDYPDKASFEREICGRLESAGAELVCLAGYMRIVGETLLGRYGGRILNIHPALLPSFKGAHAIDDAFAFGVKVFGVTVHLIDNTIDGGTIVAQSAFEYYGNDRDEVERRIHEVEHKLYPWALEEFIKGLPENV</sequence>
<comment type="function">
    <text evidence="4">Catalyzes the transfer of a formyl group from 10-formyltetrahydrofolate to 5-phospho-ribosyl-glycinamide (GAR), producing 5-phospho-ribosyl-N-formylglycinamide (FGAR) and tetrahydrofolate.</text>
</comment>
<evidence type="ECO:0000256" key="2">
    <source>
        <dbReference type="ARBA" id="ARBA00022679"/>
    </source>
</evidence>
<feature type="active site" description="Proton donor" evidence="4">
    <location>
        <position position="110"/>
    </location>
</feature>
<comment type="similarity">
    <text evidence="4">Belongs to the GART family.</text>
</comment>
<evidence type="ECO:0000256" key="1">
    <source>
        <dbReference type="ARBA" id="ARBA00005054"/>
    </source>
</evidence>
<dbReference type="GO" id="GO:0005829">
    <property type="term" value="C:cytosol"/>
    <property type="evidence" value="ECO:0007669"/>
    <property type="project" value="TreeGrafter"/>
</dbReference>
<comment type="catalytic activity">
    <reaction evidence="4">
        <text>N(1)-(5-phospho-beta-D-ribosyl)glycinamide + (6R)-10-formyltetrahydrofolate = N(2)-formyl-N(1)-(5-phospho-beta-D-ribosyl)glycinamide + (6S)-5,6,7,8-tetrahydrofolate + H(+)</text>
        <dbReference type="Rhea" id="RHEA:15053"/>
        <dbReference type="ChEBI" id="CHEBI:15378"/>
        <dbReference type="ChEBI" id="CHEBI:57453"/>
        <dbReference type="ChEBI" id="CHEBI:143788"/>
        <dbReference type="ChEBI" id="CHEBI:147286"/>
        <dbReference type="ChEBI" id="CHEBI:195366"/>
        <dbReference type="EC" id="2.1.2.2"/>
    </reaction>
</comment>
<dbReference type="EMBL" id="JADIMV010000066">
    <property type="protein sequence ID" value="MBO8439784.1"/>
    <property type="molecule type" value="Genomic_DNA"/>
</dbReference>
<comment type="pathway">
    <text evidence="1 4">Purine metabolism; IMP biosynthesis via de novo pathway; N(2)-formyl-N(1)-(5-phospho-D-ribosyl)glycinamide from N(1)-(5-phospho-D-ribosyl)glycinamide (10-formyl THF route): step 1/1.</text>
</comment>
<dbReference type="PANTHER" id="PTHR43369">
    <property type="entry name" value="PHOSPHORIBOSYLGLYCINAMIDE FORMYLTRANSFERASE"/>
    <property type="match status" value="1"/>
</dbReference>
<dbReference type="InterPro" id="IPR036477">
    <property type="entry name" value="Formyl_transf_N_sf"/>
</dbReference>
<feature type="binding site" evidence="4">
    <location>
        <begin position="91"/>
        <end position="94"/>
    </location>
    <ligand>
        <name>(6R)-10-formyltetrahydrofolate</name>
        <dbReference type="ChEBI" id="CHEBI:195366"/>
    </ligand>
</feature>
<feature type="binding site" evidence="4">
    <location>
        <position position="66"/>
    </location>
    <ligand>
        <name>(6R)-10-formyltetrahydrofolate</name>
        <dbReference type="ChEBI" id="CHEBI:195366"/>
    </ligand>
</feature>
<dbReference type="Pfam" id="PF00551">
    <property type="entry name" value="Formyl_trans_N"/>
    <property type="match status" value="1"/>
</dbReference>
<evidence type="ECO:0000259" key="5">
    <source>
        <dbReference type="Pfam" id="PF00551"/>
    </source>
</evidence>
<dbReference type="Proteomes" id="UP000712007">
    <property type="component" value="Unassembled WGS sequence"/>
</dbReference>
<dbReference type="NCBIfam" id="TIGR00639">
    <property type="entry name" value="PurN"/>
    <property type="match status" value="1"/>
</dbReference>
<organism evidence="6 7">
    <name type="scientific">Candidatus Aphodosoma intestinipullorum</name>
    <dbReference type="NCBI Taxonomy" id="2840674"/>
    <lineage>
        <taxon>Bacteria</taxon>
        <taxon>Pseudomonadati</taxon>
        <taxon>Bacteroidota</taxon>
        <taxon>Bacteroidia</taxon>
        <taxon>Bacteroidales</taxon>
        <taxon>Candidatus Aphodosoma</taxon>
    </lineage>
</organism>
<dbReference type="InterPro" id="IPR004607">
    <property type="entry name" value="GART"/>
</dbReference>
<protein>
    <recommendedName>
        <fullName evidence="4">Phosphoribosylglycinamide formyltransferase</fullName>
        <ecNumber evidence="4">2.1.2.2</ecNumber>
    </recommendedName>
    <alternativeName>
        <fullName evidence="4">5'-phosphoribosylglycinamide transformylase</fullName>
    </alternativeName>
    <alternativeName>
        <fullName evidence="4">GAR transformylase</fullName>
        <shortName evidence="4">GART</shortName>
    </alternativeName>
</protein>
<dbReference type="EC" id="2.1.2.2" evidence="4"/>
<dbReference type="CDD" id="cd08645">
    <property type="entry name" value="FMT_core_GART"/>
    <property type="match status" value="1"/>
</dbReference>
<reference evidence="6" key="2">
    <citation type="journal article" date="2021" name="PeerJ">
        <title>Extensive microbial diversity within the chicken gut microbiome revealed by metagenomics and culture.</title>
        <authorList>
            <person name="Gilroy R."/>
            <person name="Ravi A."/>
            <person name="Getino M."/>
            <person name="Pursley I."/>
            <person name="Horton D.L."/>
            <person name="Alikhan N.F."/>
            <person name="Baker D."/>
            <person name="Gharbi K."/>
            <person name="Hall N."/>
            <person name="Watson M."/>
            <person name="Adriaenssens E.M."/>
            <person name="Foster-Nyarko E."/>
            <person name="Jarju S."/>
            <person name="Secka A."/>
            <person name="Antonio M."/>
            <person name="Oren A."/>
            <person name="Chaudhuri R.R."/>
            <person name="La Ragione R."/>
            <person name="Hildebrand F."/>
            <person name="Pallen M.J."/>
        </authorList>
    </citation>
    <scope>NUCLEOTIDE SEQUENCE</scope>
    <source>
        <strain evidence="6">3924</strain>
    </source>
</reference>
<dbReference type="SUPFAM" id="SSF53328">
    <property type="entry name" value="Formyltransferase"/>
    <property type="match status" value="1"/>
</dbReference>
<gene>
    <name evidence="4 6" type="primary">purN</name>
    <name evidence="6" type="ORF">IAC51_03950</name>
</gene>
<evidence type="ECO:0000313" key="7">
    <source>
        <dbReference type="Proteomes" id="UP000712007"/>
    </source>
</evidence>